<name>A0AAN8S3Q3_POLSC</name>
<dbReference type="PANTHER" id="PTHR15367:SF2">
    <property type="entry name" value="DNA-DIRECTED RNA POLYMERASE III SUBUNIT"/>
    <property type="match status" value="1"/>
</dbReference>
<evidence type="ECO:0000313" key="6">
    <source>
        <dbReference type="Proteomes" id="UP001372834"/>
    </source>
</evidence>
<sequence length="219" mass="25026">MAGRGRGRGRGRGTPMSFDYNQLGFGGGETLPAPVLQPPPTFPFLEHKPIPLIIGPENDYMVALKRDFVEYFHSVRQNNSTLSGIERFSDKYQVLGSDMKESWDSQVYWDAMPVELNTKGRKTGKRKPETGSNSYVKKTKIDISTRLDELAKLEDIEEDESDGIKEEKDQDDDNEKENFEEEDDDDEMDDGTDYVNNYFDNGESYFDDEDDNLDDGPVY</sequence>
<evidence type="ECO:0000256" key="4">
    <source>
        <dbReference type="SAM" id="MobiDB-lite"/>
    </source>
</evidence>
<dbReference type="Pfam" id="PF11705">
    <property type="entry name" value="RNA_pol_3_Rpc31"/>
    <property type="match status" value="1"/>
</dbReference>
<evidence type="ECO:0000313" key="5">
    <source>
        <dbReference type="EMBL" id="KAK6631810.1"/>
    </source>
</evidence>
<evidence type="ECO:0000256" key="3">
    <source>
        <dbReference type="ARBA" id="ARBA00023242"/>
    </source>
</evidence>
<evidence type="ECO:0008006" key="7">
    <source>
        <dbReference type="Google" id="ProtNLM"/>
    </source>
</evidence>
<accession>A0AAN8S3Q3</accession>
<dbReference type="EMBL" id="JAWJWE010000008">
    <property type="protein sequence ID" value="KAK6631810.1"/>
    <property type="molecule type" value="Genomic_DNA"/>
</dbReference>
<comment type="subcellular location">
    <subcellularLocation>
        <location evidence="1">Nucleus</location>
    </subcellularLocation>
</comment>
<protein>
    <recommendedName>
        <fullName evidence="7">DNA-directed RNA polymerase III subunit</fullName>
    </recommendedName>
</protein>
<comment type="caution">
    <text evidence="5">The sequence shown here is derived from an EMBL/GenBank/DDBJ whole genome shotgun (WGS) entry which is preliminary data.</text>
</comment>
<dbReference type="PANTHER" id="PTHR15367">
    <property type="entry name" value="DNA-DIRECTED RNA POLYMERASE III"/>
    <property type="match status" value="1"/>
</dbReference>
<feature type="compositionally biased region" description="Acidic residues" evidence="4">
    <location>
        <begin position="169"/>
        <end position="192"/>
    </location>
</feature>
<feature type="compositionally biased region" description="Acidic residues" evidence="4">
    <location>
        <begin position="205"/>
        <end position="219"/>
    </location>
</feature>
<feature type="region of interest" description="Disordered" evidence="4">
    <location>
        <begin position="152"/>
        <end position="219"/>
    </location>
</feature>
<comment type="similarity">
    <text evidence="2">Belongs to the eukaryotic RPC7 RNA polymerase subunit family.</text>
</comment>
<dbReference type="GO" id="GO:0005666">
    <property type="term" value="C:RNA polymerase III complex"/>
    <property type="evidence" value="ECO:0007669"/>
    <property type="project" value="TreeGrafter"/>
</dbReference>
<dbReference type="Proteomes" id="UP001372834">
    <property type="component" value="Unassembled WGS sequence"/>
</dbReference>
<dbReference type="GO" id="GO:0006383">
    <property type="term" value="P:transcription by RNA polymerase III"/>
    <property type="evidence" value="ECO:0007669"/>
    <property type="project" value="InterPro"/>
</dbReference>
<keyword evidence="3" id="KW-0539">Nucleus</keyword>
<reference evidence="5 6" key="1">
    <citation type="submission" date="2023-10" db="EMBL/GenBank/DDBJ databases">
        <title>Genomes of two closely related lineages of the louse Polyplax serrata with different host specificities.</title>
        <authorList>
            <person name="Martinu J."/>
            <person name="Tarabai H."/>
            <person name="Stefka J."/>
            <person name="Hypsa V."/>
        </authorList>
    </citation>
    <scope>NUCLEOTIDE SEQUENCE [LARGE SCALE GENOMIC DNA]</scope>
    <source>
        <strain evidence="5">HR10_N</strain>
    </source>
</reference>
<evidence type="ECO:0000256" key="2">
    <source>
        <dbReference type="ARBA" id="ARBA00008352"/>
    </source>
</evidence>
<organism evidence="5 6">
    <name type="scientific">Polyplax serrata</name>
    <name type="common">Common mouse louse</name>
    <dbReference type="NCBI Taxonomy" id="468196"/>
    <lineage>
        <taxon>Eukaryota</taxon>
        <taxon>Metazoa</taxon>
        <taxon>Ecdysozoa</taxon>
        <taxon>Arthropoda</taxon>
        <taxon>Hexapoda</taxon>
        <taxon>Insecta</taxon>
        <taxon>Pterygota</taxon>
        <taxon>Neoptera</taxon>
        <taxon>Paraneoptera</taxon>
        <taxon>Psocodea</taxon>
        <taxon>Troctomorpha</taxon>
        <taxon>Phthiraptera</taxon>
        <taxon>Anoplura</taxon>
        <taxon>Polyplacidae</taxon>
        <taxon>Polyplax</taxon>
    </lineage>
</organism>
<dbReference type="InterPro" id="IPR024661">
    <property type="entry name" value="RNA_pol_III_Rpc31"/>
</dbReference>
<evidence type="ECO:0000256" key="1">
    <source>
        <dbReference type="ARBA" id="ARBA00004123"/>
    </source>
</evidence>
<gene>
    <name evidence="5" type="ORF">RUM43_013874</name>
</gene>
<dbReference type="AlphaFoldDB" id="A0AAN8S3Q3"/>
<proteinExistence type="inferred from homology"/>